<name>Q6J2M4_9CAUD</name>
<organism evidence="3 4">
    <name type="scientific">Acinetobacter phage 133</name>
    <dbReference type="NCBI Taxonomy" id="2919552"/>
    <lineage>
        <taxon>Viruses</taxon>
        <taxon>Duplodnaviria</taxon>
        <taxon>Heunggongvirae</taxon>
        <taxon>Uroviricota</taxon>
        <taxon>Caudoviricetes</taxon>
        <taxon>Pantevenvirales</taxon>
        <taxon>Straboviridae</taxon>
        <taxon>Tevenvirinae</taxon>
        <taxon>Centumtrigintavirus</taxon>
        <taxon>Centumtrigintavirus cv133</taxon>
        <taxon>Acinetobacter virus 133</taxon>
    </lineage>
</organism>
<comment type="subunit">
    <text evidence="1">Homohexamer. The homohexamer is a trimer of asymmetric dimers. Interacts with the DNA primase; this interaction forms the active primosome complex, which is composed of 6 helicase and 1 primase subunits and expresses full helicase and primase activities. Interacts (via C-terminus) with the helicase assembly factor; this interaction brings about the rapid assembly of the helicase onto ssDNA. Part of the replicase complex that includes the DNA polymerase, the polymerase clamp, the clamp loader complex, the single-stranded DNA binding protein, the primase, the DnaB-like replicative helicase and the helicase assembly factor.</text>
</comment>
<keyword evidence="1" id="KW-0547">Nucleotide-binding</keyword>
<evidence type="ECO:0000313" key="4">
    <source>
        <dbReference type="Proteomes" id="UP000000330"/>
    </source>
</evidence>
<sequence>MIDVILGQLIGDQEYFGKVWPYLNEEYFPSGAPKVLYKAMKKHVDQYNVAPTLVSLEVSVDSTPGINENVHAGSIELLKALKTDKESLEWTVPETEKYIKKVAIELATSRIIEIQTNAEAPEEKRDRRIPDVGAIPEIMQKALAVGFDNSVGHDWLDDFEARWQAYQSKAYKVPFKSNMLNKITKGGVETGTLNVLMAGTNVGKSLGLCSLAADYIQMGLNVLYISMEMSEFVCAKRIDANLLDVTLDDIEDGVMTYQEYKLKMTKWREKANMGKLKIKQYPIGGADCNTFRGLINELKLKKGFKPDVIIVDYLGICASCRIKYTENTYTLNKAIAEELRAVAVEQQVPVWTGVQTNRGGGEKSDMALSDIAESAGITHHCDFILGVIETEEIKQQGNQMIKQLKTRYGNKDIWNTFMMGVRKGNQRWFDVDQPMTQLNNSGSGTPAQAQTVEPQSTRAKLDLLAGDFMGLGNNKLDISGAKFD</sequence>
<dbReference type="Gene3D" id="3.40.50.300">
    <property type="entry name" value="P-loop containing nucleotide triphosphate hydrolases"/>
    <property type="match status" value="1"/>
</dbReference>
<comment type="similarity">
    <text evidence="1">Belongs to the helicase family. DnaB subfamily.</text>
</comment>
<evidence type="ECO:0000256" key="1">
    <source>
        <dbReference type="HAMAP-Rule" id="MF_04155"/>
    </source>
</evidence>
<keyword evidence="1" id="KW-0235">DNA replication</keyword>
<evidence type="ECO:0000313" key="3">
    <source>
        <dbReference type="EMBL" id="AAT38509.2"/>
    </source>
</evidence>
<dbReference type="GO" id="GO:0003677">
    <property type="term" value="F:DNA binding"/>
    <property type="evidence" value="ECO:0007669"/>
    <property type="project" value="UniProtKB-KW"/>
</dbReference>
<dbReference type="EMBL" id="HM114315">
    <property type="protein sequence ID" value="AAT38509.2"/>
    <property type="molecule type" value="Genomic_DNA"/>
</dbReference>
<dbReference type="Pfam" id="PF03796">
    <property type="entry name" value="DnaB_C"/>
    <property type="match status" value="1"/>
</dbReference>
<proteinExistence type="inferred from homology"/>
<dbReference type="HAMAP" id="MF_04155">
    <property type="entry name" value="Helic_T4"/>
    <property type="match status" value="1"/>
</dbReference>
<feature type="domain" description="SF4 helicase" evidence="2">
    <location>
        <begin position="166"/>
        <end position="435"/>
    </location>
</feature>
<dbReference type="Proteomes" id="UP000000330">
    <property type="component" value="Segment"/>
</dbReference>
<comment type="function">
    <text evidence="1">ATP-dependent DNA helicase essential for viral DNA replication and recombination. The helicase moves 5' -&gt; 3' on the lagging strand template, unwinding the DNA duplex ahead of the leading strand polymerase at the replication fork and generating ssDNA for both leading and lagging strand synthesis. Interaction with the primase allows the primase to initiate lagging strand synthesis and fully activates the helicase. Loaded by the helicase assembly factor on replication forks that begin at discrete replication origin sequences, as well as on forks that are created during recombination.</text>
</comment>
<protein>
    <recommendedName>
        <fullName evidence="1">DnaB-like replicative helicase</fullName>
        <ecNumber evidence="1">3.6.4.-</ecNumber>
    </recommendedName>
</protein>
<dbReference type="GO" id="GO:0039686">
    <property type="term" value="P:bidirectional double-stranded viral DNA replication"/>
    <property type="evidence" value="ECO:0007669"/>
    <property type="project" value="InterPro"/>
</dbReference>
<dbReference type="InterPro" id="IPR007694">
    <property type="entry name" value="DNA_helicase_DnaB-like_C"/>
</dbReference>
<dbReference type="PANTHER" id="PTHR30153">
    <property type="entry name" value="REPLICATIVE DNA HELICASE DNAB"/>
    <property type="match status" value="1"/>
</dbReference>
<dbReference type="PANTHER" id="PTHR30153:SF2">
    <property type="entry name" value="REPLICATIVE DNA HELICASE"/>
    <property type="match status" value="1"/>
</dbReference>
<dbReference type="GO" id="GO:0006260">
    <property type="term" value="P:DNA replication"/>
    <property type="evidence" value="ECO:0007669"/>
    <property type="project" value="UniProtKB-KW"/>
</dbReference>
<keyword evidence="1 3" id="KW-0347">Helicase</keyword>
<dbReference type="InterPro" id="IPR027417">
    <property type="entry name" value="P-loop_NTPase"/>
</dbReference>
<dbReference type="GO" id="GO:0016787">
    <property type="term" value="F:hydrolase activity"/>
    <property type="evidence" value="ECO:0007669"/>
    <property type="project" value="UniProtKB-KW"/>
</dbReference>
<dbReference type="InterPro" id="IPR046393">
    <property type="entry name" value="Helic_T4"/>
</dbReference>
<keyword evidence="1" id="KW-0238">DNA-binding</keyword>
<accession>Q6J2M4</accession>
<keyword evidence="1" id="KW-0067">ATP-binding</keyword>
<keyword evidence="1" id="KW-1194">Viral DNA replication</keyword>
<dbReference type="KEGG" id="vg:10323051"/>
<dbReference type="GO" id="GO:0003678">
    <property type="term" value="F:DNA helicase activity"/>
    <property type="evidence" value="ECO:0007669"/>
    <property type="project" value="UniProtKB-UniRule"/>
</dbReference>
<gene>
    <name evidence="3" type="primary">41</name>
    <name evidence="3" type="ORF">Acj133p064</name>
</gene>
<keyword evidence="1" id="KW-0378">Hydrolase</keyword>
<evidence type="ECO:0000259" key="2">
    <source>
        <dbReference type="PROSITE" id="PS51199"/>
    </source>
</evidence>
<dbReference type="EC" id="3.6.4.-" evidence="1"/>
<dbReference type="SUPFAM" id="SSF52540">
    <property type="entry name" value="P-loop containing nucleoside triphosphate hydrolases"/>
    <property type="match status" value="1"/>
</dbReference>
<feature type="binding site" evidence="1">
    <location>
        <begin position="198"/>
        <end position="205"/>
    </location>
    <ligand>
        <name>ATP</name>
        <dbReference type="ChEBI" id="CHEBI:30616"/>
    </ligand>
</feature>
<reference evidence="3 4" key="1">
    <citation type="journal article" date="2010" name="Virol. J.">
        <title>Genomes of the T4-related bacteriophages as windows on microbial genome evolution.</title>
        <authorList>
            <person name="Petrov V.M."/>
            <person name="Ratnayaka S."/>
            <person name="Nolan J.M."/>
            <person name="Miller E.S."/>
            <person name="Karam J.D."/>
        </authorList>
    </citation>
    <scope>NUCLEOTIDE SEQUENCE [LARGE SCALE GENOMIC DNA]</scope>
    <source>
        <strain evidence="3">Acj133</strain>
    </source>
</reference>
<keyword evidence="4" id="KW-1185">Reference proteome</keyword>
<dbReference type="GeneID" id="10323051"/>
<dbReference type="GO" id="GO:0005524">
    <property type="term" value="F:ATP binding"/>
    <property type="evidence" value="ECO:0007669"/>
    <property type="project" value="UniProtKB-UniRule"/>
</dbReference>
<dbReference type="RefSeq" id="YP_004300645.1">
    <property type="nucleotide sequence ID" value="NC_015250.1"/>
</dbReference>
<dbReference type="PROSITE" id="PS51199">
    <property type="entry name" value="SF4_HELICASE"/>
    <property type="match status" value="1"/>
</dbReference>